<keyword evidence="2" id="KW-0812">Transmembrane</keyword>
<proteinExistence type="predicted"/>
<feature type="transmembrane region" description="Helical" evidence="2">
    <location>
        <begin position="36"/>
        <end position="59"/>
    </location>
</feature>
<dbReference type="SUPFAM" id="SSF48097">
    <property type="entry name" value="Regulator of G-protein signaling, RGS"/>
    <property type="match status" value="1"/>
</dbReference>
<feature type="compositionally biased region" description="Gly residues" evidence="1">
    <location>
        <begin position="414"/>
        <end position="423"/>
    </location>
</feature>
<dbReference type="Gene3D" id="1.10.167.10">
    <property type="entry name" value="Regulator of G-protein Signalling 4, domain 2"/>
    <property type="match status" value="1"/>
</dbReference>
<feature type="region of interest" description="Disordered" evidence="1">
    <location>
        <begin position="885"/>
        <end position="907"/>
    </location>
</feature>
<name>A0A058ZIK5_FONAL</name>
<feature type="region of interest" description="Disordered" evidence="1">
    <location>
        <begin position="814"/>
        <end position="872"/>
    </location>
</feature>
<feature type="compositionally biased region" description="Low complexity" evidence="1">
    <location>
        <begin position="369"/>
        <end position="381"/>
    </location>
</feature>
<feature type="transmembrane region" description="Helical" evidence="2">
    <location>
        <begin position="6"/>
        <end position="24"/>
    </location>
</feature>
<reference evidence="3" key="1">
    <citation type="submission" date="2013-04" db="EMBL/GenBank/DDBJ databases">
        <title>The Genome Sequence of Fonticula alba ATCC 38817.</title>
        <authorList>
            <consortium name="The Broad Institute Genomics Platform"/>
            <person name="Russ C."/>
            <person name="Cuomo C."/>
            <person name="Burger G."/>
            <person name="Gray M.W."/>
            <person name="Holland P.W.H."/>
            <person name="King N."/>
            <person name="Lang F.B.F."/>
            <person name="Roger A.J."/>
            <person name="Ruiz-Trillo I."/>
            <person name="Brown M."/>
            <person name="Walker B."/>
            <person name="Young S."/>
            <person name="Zeng Q."/>
            <person name="Gargeya S."/>
            <person name="Fitzgerald M."/>
            <person name="Haas B."/>
            <person name="Abouelleil A."/>
            <person name="Allen A.W."/>
            <person name="Alvarado L."/>
            <person name="Arachchi H.M."/>
            <person name="Berlin A.M."/>
            <person name="Chapman S.B."/>
            <person name="Gainer-Dewar J."/>
            <person name="Goldberg J."/>
            <person name="Griggs A."/>
            <person name="Gujja S."/>
            <person name="Hansen M."/>
            <person name="Howarth C."/>
            <person name="Imamovic A."/>
            <person name="Ireland A."/>
            <person name="Larimer J."/>
            <person name="McCowan C."/>
            <person name="Murphy C."/>
            <person name="Pearson M."/>
            <person name="Poon T.W."/>
            <person name="Priest M."/>
            <person name="Roberts A."/>
            <person name="Saif S."/>
            <person name="Shea T."/>
            <person name="Sisk P."/>
            <person name="Sykes S."/>
            <person name="Wortman J."/>
            <person name="Nusbaum C."/>
            <person name="Birren B."/>
        </authorList>
    </citation>
    <scope>NUCLEOTIDE SEQUENCE [LARGE SCALE GENOMIC DNA]</scope>
    <source>
        <strain evidence="3">ATCC 38817</strain>
    </source>
</reference>
<feature type="region of interest" description="Disordered" evidence="1">
    <location>
        <begin position="610"/>
        <end position="681"/>
    </location>
</feature>
<keyword evidence="2" id="KW-0472">Membrane</keyword>
<organism evidence="3">
    <name type="scientific">Fonticula alba</name>
    <name type="common">Slime mold</name>
    <dbReference type="NCBI Taxonomy" id="691883"/>
    <lineage>
        <taxon>Eukaryota</taxon>
        <taxon>Rotosphaerida</taxon>
        <taxon>Fonticulaceae</taxon>
        <taxon>Fonticula</taxon>
    </lineage>
</organism>
<evidence type="ECO:0008006" key="5">
    <source>
        <dbReference type="Google" id="ProtNLM"/>
    </source>
</evidence>
<feature type="compositionally biased region" description="Low complexity" evidence="1">
    <location>
        <begin position="662"/>
        <end position="681"/>
    </location>
</feature>
<dbReference type="InterPro" id="IPR036305">
    <property type="entry name" value="RGS_sf"/>
</dbReference>
<keyword evidence="4" id="KW-1185">Reference proteome</keyword>
<feature type="compositionally biased region" description="Basic and acidic residues" evidence="1">
    <location>
        <begin position="285"/>
        <end position="299"/>
    </location>
</feature>
<dbReference type="InterPro" id="IPR044926">
    <property type="entry name" value="RGS_subdomain_2"/>
</dbReference>
<evidence type="ECO:0000313" key="4">
    <source>
        <dbReference type="Proteomes" id="UP000030693"/>
    </source>
</evidence>
<feature type="transmembrane region" description="Helical" evidence="2">
    <location>
        <begin position="228"/>
        <end position="252"/>
    </location>
</feature>
<feature type="compositionally biased region" description="Low complexity" evidence="1">
    <location>
        <begin position="610"/>
        <end position="640"/>
    </location>
</feature>
<evidence type="ECO:0000313" key="3">
    <source>
        <dbReference type="EMBL" id="KCV73352.1"/>
    </source>
</evidence>
<gene>
    <name evidence="3" type="ORF">H696_00891</name>
</gene>
<feature type="transmembrane region" description="Helical" evidence="2">
    <location>
        <begin position="202"/>
        <end position="222"/>
    </location>
</feature>
<protein>
    <recommendedName>
        <fullName evidence="5">RGS domain-containing protein</fullName>
    </recommendedName>
</protein>
<feature type="transmembrane region" description="Helical" evidence="2">
    <location>
        <begin position="167"/>
        <end position="190"/>
    </location>
</feature>
<dbReference type="Proteomes" id="UP000030693">
    <property type="component" value="Unassembled WGS sequence"/>
</dbReference>
<dbReference type="RefSeq" id="XP_009493053.1">
    <property type="nucleotide sequence ID" value="XM_009494778.1"/>
</dbReference>
<sequence>MWYPLDYIILTMSWTWVVGLSFYLSRRKQEPVQSRGWFHTSMITLASLVHAAALVLVHRPHMSCLWPYLSTTMLPYMWGLPFLNRGFELYALHEYHAMNLLGQTHTARFRRIKRMREFASGVVPQLCVYCTTLLFAGLIGWMILIVGRMDMTTFKGGVDGGNVCLRPALWAAVPGDLIIILLACWIAWLLRGRRDTYLIKAELTVVIVGTLLMNVVYIVMSVLHLSDISILVIVYMCLMNLFVTLFPSILSYTENFKLLNIRGISREEIKDNIRKSRTPDAAGGSDDHPSFDPPAKHLVSDSGGNHHHHMHSDDHSGEVITHNKLANVDLEKGIDPVEEDSDEESSPLRAAGRRTPDSQITTSGGPGSGSTSTTSLTSPGGNSVIALGPEAGSAVSLPMPVAMRGGLASLAGAGVAGSRGAPGRGTQTLPTRGGSANVGACPSSQHFKYLYDELASRGSDEARRDFEQFCLQSFCTEIMVFYNAVGVYHANFDLLTPERRFVESRTLAARFIQSGAELELNLDDRVKKRILQRLGFVKGHAGALRSYHEAVAHAQVTGSESTPPNSPTAPSGGLMGRGSRSRTPSQRLGGGSVPPAAAAAAAAHATAGAGASSTSVPAPGPGSAMAMPQQPMAMTSASSAGGSGASSKNTSQLAVPEQPSAGQQQQQHHSSGGTPRIGGSQASLALATGGATPGSGSAVAVVPRPGGGSLSIQVDIQRDLFSDAERDCRSQLNNLVRAWAMTARGSYHYAALFMMHGPGDSINGGGPGGHLGPSPYGPGGPNGSGVAGGGGSRGGGASQGGFFSWWGSLFGRGHAGQDAAGGGPGSRSAGPGAAVGGGRRPPSTITEEEAVALRPSLSADSPADATTRRCSNPEGSIVLSVIAASSPSPSRGGTLPRSQAATGSGVRLNGASSEEYILGSMDSGTGAGLNTTGSLALRHGSETLAAATIMAVDTNLSVDPNNHFEMRSTTPRGMVYSASTDRL</sequence>
<keyword evidence="2" id="KW-1133">Transmembrane helix</keyword>
<feature type="region of interest" description="Disordered" evidence="1">
    <location>
        <begin position="554"/>
        <end position="597"/>
    </location>
</feature>
<dbReference type="GeneID" id="20525616"/>
<feature type="region of interest" description="Disordered" evidence="1">
    <location>
        <begin position="333"/>
        <end position="385"/>
    </location>
</feature>
<feature type="compositionally biased region" description="Acidic residues" evidence="1">
    <location>
        <begin position="336"/>
        <end position="345"/>
    </location>
</feature>
<accession>A0A058ZIK5</accession>
<dbReference type="EMBL" id="KB932201">
    <property type="protein sequence ID" value="KCV73352.1"/>
    <property type="molecule type" value="Genomic_DNA"/>
</dbReference>
<feature type="transmembrane region" description="Helical" evidence="2">
    <location>
        <begin position="118"/>
        <end position="147"/>
    </location>
</feature>
<feature type="region of interest" description="Disordered" evidence="1">
    <location>
        <begin position="413"/>
        <end position="437"/>
    </location>
</feature>
<dbReference type="AlphaFoldDB" id="A0A058ZIK5"/>
<feature type="region of interest" description="Disordered" evidence="1">
    <location>
        <begin position="276"/>
        <end position="318"/>
    </location>
</feature>
<feature type="region of interest" description="Disordered" evidence="1">
    <location>
        <begin position="764"/>
        <end position="797"/>
    </location>
</feature>
<evidence type="ECO:0000256" key="2">
    <source>
        <dbReference type="SAM" id="Phobius"/>
    </source>
</evidence>
<evidence type="ECO:0000256" key="1">
    <source>
        <dbReference type="SAM" id="MobiDB-lite"/>
    </source>
</evidence>
<feature type="compositionally biased region" description="Polar residues" evidence="1">
    <location>
        <begin position="885"/>
        <end position="902"/>
    </location>
</feature>